<dbReference type="InterPro" id="IPR001296">
    <property type="entry name" value="Glyco_trans_1"/>
</dbReference>
<protein>
    <submittedName>
        <fullName evidence="3">Group 1 glycosyl transferase</fullName>
    </submittedName>
</protein>
<dbReference type="SUPFAM" id="SSF53756">
    <property type="entry name" value="UDP-Glycosyltransferase/glycogen phosphorylase"/>
    <property type="match status" value="1"/>
</dbReference>
<reference evidence="3 4" key="1">
    <citation type="submission" date="2017-06" db="EMBL/GenBank/DDBJ databases">
        <title>Genome sequencing of cyanobaciteial culture collection at National Institute for Environmental Studies (NIES).</title>
        <authorList>
            <person name="Hirose Y."/>
            <person name="Shimura Y."/>
            <person name="Fujisawa T."/>
            <person name="Nakamura Y."/>
            <person name="Kawachi M."/>
        </authorList>
    </citation>
    <scope>NUCLEOTIDE SEQUENCE [LARGE SCALE GENOMIC DNA]</scope>
    <source>
        <strain evidence="3 4">NIES-267</strain>
    </source>
</reference>
<keyword evidence="4" id="KW-1185">Reference proteome</keyword>
<dbReference type="PANTHER" id="PTHR46401:SF2">
    <property type="entry name" value="GLYCOSYLTRANSFERASE WBBK-RELATED"/>
    <property type="match status" value="1"/>
</dbReference>
<dbReference type="Gene3D" id="3.40.50.2000">
    <property type="entry name" value="Glycogen Phosphorylase B"/>
    <property type="match status" value="1"/>
</dbReference>
<name>A0A1Z4LL66_9CYAN</name>
<dbReference type="Proteomes" id="UP000218418">
    <property type="component" value="Chromosome"/>
</dbReference>
<keyword evidence="1 3" id="KW-0808">Transferase</keyword>
<proteinExistence type="predicted"/>
<feature type="domain" description="Glycosyl transferase family 1" evidence="2">
    <location>
        <begin position="226"/>
        <end position="364"/>
    </location>
</feature>
<evidence type="ECO:0000313" key="4">
    <source>
        <dbReference type="Proteomes" id="UP000218418"/>
    </source>
</evidence>
<dbReference type="GO" id="GO:0009103">
    <property type="term" value="P:lipopolysaccharide biosynthetic process"/>
    <property type="evidence" value="ECO:0007669"/>
    <property type="project" value="TreeGrafter"/>
</dbReference>
<dbReference type="Pfam" id="PF00534">
    <property type="entry name" value="Glycos_transf_1"/>
    <property type="match status" value="1"/>
</dbReference>
<evidence type="ECO:0000313" key="3">
    <source>
        <dbReference type="EMBL" id="BAY81828.1"/>
    </source>
</evidence>
<dbReference type="GO" id="GO:0016757">
    <property type="term" value="F:glycosyltransferase activity"/>
    <property type="evidence" value="ECO:0007669"/>
    <property type="project" value="InterPro"/>
</dbReference>
<dbReference type="AlphaFoldDB" id="A0A1Z4LL66"/>
<evidence type="ECO:0000256" key="1">
    <source>
        <dbReference type="ARBA" id="ARBA00022679"/>
    </source>
</evidence>
<gene>
    <name evidence="3" type="ORF">NIES267_13050</name>
</gene>
<sequence>MKNNLIKRVTDNVAVVADKIQGRLERRRMISLEPNTPAVGNLLLSYVLNPFTLKPGEPVPIFHTQHWECLQMAKTFLDLGYNVDVIWFYNDVFIPKKDYAFFIETRWNLQRCIPFLNKDCIKIFHSDSAHLLFHNAAEANRLLGLQQRRGITLSPRRFEQPNKAIEYADCATVLGNEFTMGTFRYADKPMYRIPISAPTLYPWPENKDFAACRKNFLWFGSGGLVHKGLDLLLDAFSQMPDYHLTICGPIDREDDFVSAFYKELYQTSNIHTVGWVDVNSQKFLDIVNNSLALVYPSCSEGGGGCVINCMHTGLIPIVSYESSVDISEDYGVIFKENSVEEIKQTIENISSLNPSQLEQMAKNSWKFVRENHTREQFARVYREAIEKIMLEYGIKNDLLTHV</sequence>
<organism evidence="3 4">
    <name type="scientific">Calothrix parasitica NIES-267</name>
    <dbReference type="NCBI Taxonomy" id="1973488"/>
    <lineage>
        <taxon>Bacteria</taxon>
        <taxon>Bacillati</taxon>
        <taxon>Cyanobacteriota</taxon>
        <taxon>Cyanophyceae</taxon>
        <taxon>Nostocales</taxon>
        <taxon>Calotrichaceae</taxon>
        <taxon>Calothrix</taxon>
    </lineage>
</organism>
<dbReference type="OrthoDB" id="476710at2"/>
<dbReference type="PANTHER" id="PTHR46401">
    <property type="entry name" value="GLYCOSYLTRANSFERASE WBBK-RELATED"/>
    <property type="match status" value="1"/>
</dbReference>
<dbReference type="EMBL" id="AP018227">
    <property type="protein sequence ID" value="BAY81828.1"/>
    <property type="molecule type" value="Genomic_DNA"/>
</dbReference>
<accession>A0A1Z4LL66</accession>
<evidence type="ECO:0000259" key="2">
    <source>
        <dbReference type="Pfam" id="PF00534"/>
    </source>
</evidence>